<reference evidence="1 2" key="1">
    <citation type="submission" date="2019-02" db="EMBL/GenBank/DDBJ databases">
        <title>Isolation and identification of novel species under the genus Muribaculum.</title>
        <authorList>
            <person name="Miyake S."/>
            <person name="Ding Y."/>
            <person name="Low A."/>
            <person name="Soh M."/>
            <person name="Seedorf H."/>
        </authorList>
    </citation>
    <scope>NUCLEOTIDE SEQUENCE [LARGE SCALE GENOMIC DNA]</scope>
    <source>
        <strain evidence="1 2">TLL-A4</strain>
    </source>
</reference>
<sequence>MKKYISVSKEGILKLQKAFRIDGKPIGERCVRNALAYRQNNDLAKKIRFVALKQHGGCTYYNLKEGEFFFDSDGCWHAVYPNRAEIYLDKQTGEGTVYGPKGEVAARYEHVMMSQIDDIKRMAEAL</sequence>
<protein>
    <submittedName>
        <fullName evidence="1">Uncharacterized protein</fullName>
    </submittedName>
</protein>
<proteinExistence type="predicted"/>
<evidence type="ECO:0000313" key="2">
    <source>
        <dbReference type="Proteomes" id="UP000297031"/>
    </source>
</evidence>
<dbReference type="RefSeq" id="WP_136410277.1">
    <property type="nucleotide sequence ID" value="NZ_CP039393.1"/>
</dbReference>
<dbReference type="KEGG" id="mgod:E7746_06830"/>
<dbReference type="Proteomes" id="UP000297031">
    <property type="component" value="Chromosome"/>
</dbReference>
<dbReference type="OrthoDB" id="1094451at2"/>
<evidence type="ECO:0000313" key="1">
    <source>
        <dbReference type="EMBL" id="QCD35626.1"/>
    </source>
</evidence>
<keyword evidence="2" id="KW-1185">Reference proteome</keyword>
<name>A0A4P7VK68_9BACT</name>
<accession>A0A4P7VK68</accession>
<gene>
    <name evidence="1" type="ORF">E7746_06830</name>
</gene>
<dbReference type="AlphaFoldDB" id="A0A4P7VK68"/>
<dbReference type="EMBL" id="CP039393">
    <property type="protein sequence ID" value="QCD35626.1"/>
    <property type="molecule type" value="Genomic_DNA"/>
</dbReference>
<organism evidence="1 2">
    <name type="scientific">Muribaculum gordoncarteri</name>
    <dbReference type="NCBI Taxonomy" id="2530390"/>
    <lineage>
        <taxon>Bacteria</taxon>
        <taxon>Pseudomonadati</taxon>
        <taxon>Bacteroidota</taxon>
        <taxon>Bacteroidia</taxon>
        <taxon>Bacteroidales</taxon>
        <taxon>Muribaculaceae</taxon>
        <taxon>Muribaculum</taxon>
    </lineage>
</organism>